<dbReference type="AlphaFoldDB" id="B0RYH5"/>
<dbReference type="KEGG" id="xca:xcc-b100_3330"/>
<evidence type="ECO:0000313" key="2">
    <source>
        <dbReference type="EMBL" id="CAP52695.1"/>
    </source>
</evidence>
<name>B0RYH5_XANCB</name>
<dbReference type="HOGENOM" id="CLU_2108052_0_0_6"/>
<sequence length="115" mass="12651">MRRSLMIATSVSTDLRRPSISPWFGTFIDPPLATLWGGCTVRSWLLEPMKTSTTRVLSGNEDTTASGVTTEPDDPTTAGSAVGIQPLDAQRFSFPKAFRHGCYSFGKSVETRNWH</sequence>
<dbReference type="EMBL" id="AM920689">
    <property type="protein sequence ID" value="CAP52695.1"/>
    <property type="molecule type" value="Genomic_DNA"/>
</dbReference>
<dbReference type="Proteomes" id="UP000001188">
    <property type="component" value="Chromosome"/>
</dbReference>
<evidence type="ECO:0000313" key="3">
    <source>
        <dbReference type="Proteomes" id="UP000001188"/>
    </source>
</evidence>
<evidence type="ECO:0000256" key="1">
    <source>
        <dbReference type="SAM" id="MobiDB-lite"/>
    </source>
</evidence>
<accession>B0RYH5</accession>
<feature type="region of interest" description="Disordered" evidence="1">
    <location>
        <begin position="55"/>
        <end position="81"/>
    </location>
</feature>
<organism evidence="2 3">
    <name type="scientific">Xanthomonas campestris pv. campestris (strain B100)</name>
    <dbReference type="NCBI Taxonomy" id="509169"/>
    <lineage>
        <taxon>Bacteria</taxon>
        <taxon>Pseudomonadati</taxon>
        <taxon>Pseudomonadota</taxon>
        <taxon>Gammaproteobacteria</taxon>
        <taxon>Lysobacterales</taxon>
        <taxon>Lysobacteraceae</taxon>
        <taxon>Xanthomonas</taxon>
    </lineage>
</organism>
<proteinExistence type="predicted"/>
<gene>
    <name evidence="2" type="ORF">XCCB100_3330</name>
</gene>
<reference evidence="2 3" key="1">
    <citation type="journal article" date="2008" name="J. Biotechnol.">
        <title>The genome of Xanthomonas campestris pv. campestris B100 and its use for the reconstruction of metabolic pathways involved in xanthan biosynthesis.</title>
        <authorList>
            <person name="Vorholter F.J."/>
            <person name="Schneiker S."/>
            <person name="Goesmann A."/>
            <person name="Krause L."/>
            <person name="Bekel T."/>
            <person name="Kaiser O."/>
            <person name="Linke B."/>
            <person name="Patschkowski T."/>
            <person name="Ruckert C."/>
            <person name="Schmid J."/>
            <person name="Sidhu V.K."/>
            <person name="Sieber V."/>
            <person name="Tauch A."/>
            <person name="Watt S.A."/>
            <person name="Weisshaar B."/>
            <person name="Becker A."/>
            <person name="Niehaus K."/>
            <person name="Puhler A."/>
        </authorList>
    </citation>
    <scope>NUCLEOTIDE SEQUENCE [LARGE SCALE GENOMIC DNA]</scope>
    <source>
        <strain evidence="2 3">B100</strain>
    </source>
</reference>
<feature type="compositionally biased region" description="Polar residues" evidence="1">
    <location>
        <begin position="55"/>
        <end position="69"/>
    </location>
</feature>
<protein>
    <submittedName>
        <fullName evidence="2">Uncharacterized protein</fullName>
    </submittedName>
</protein>